<evidence type="ECO:0000313" key="2">
    <source>
        <dbReference type="EMBL" id="EIM79152.1"/>
    </source>
</evidence>
<name>R7RXQ6_STEHR</name>
<dbReference type="Proteomes" id="UP000053927">
    <property type="component" value="Unassembled WGS sequence"/>
</dbReference>
<gene>
    <name evidence="2" type="ORF">STEHIDRAFT_163977</name>
</gene>
<feature type="compositionally biased region" description="Basic residues" evidence="1">
    <location>
        <begin position="80"/>
        <end position="90"/>
    </location>
</feature>
<evidence type="ECO:0000256" key="1">
    <source>
        <dbReference type="SAM" id="MobiDB-lite"/>
    </source>
</evidence>
<dbReference type="AlphaFoldDB" id="R7RXQ6"/>
<feature type="region of interest" description="Disordered" evidence="1">
    <location>
        <begin position="284"/>
        <end position="364"/>
    </location>
</feature>
<reference evidence="3" key="1">
    <citation type="journal article" date="2012" name="Science">
        <title>The Paleozoic origin of enzymatic lignin decomposition reconstructed from 31 fungal genomes.</title>
        <authorList>
            <person name="Floudas D."/>
            <person name="Binder M."/>
            <person name="Riley R."/>
            <person name="Barry K."/>
            <person name="Blanchette R.A."/>
            <person name="Henrissat B."/>
            <person name="Martinez A.T."/>
            <person name="Otillar R."/>
            <person name="Spatafora J.W."/>
            <person name="Yadav J.S."/>
            <person name="Aerts A."/>
            <person name="Benoit I."/>
            <person name="Boyd A."/>
            <person name="Carlson A."/>
            <person name="Copeland A."/>
            <person name="Coutinho P.M."/>
            <person name="de Vries R.P."/>
            <person name="Ferreira P."/>
            <person name="Findley K."/>
            <person name="Foster B."/>
            <person name="Gaskell J."/>
            <person name="Glotzer D."/>
            <person name="Gorecki P."/>
            <person name="Heitman J."/>
            <person name="Hesse C."/>
            <person name="Hori C."/>
            <person name="Igarashi K."/>
            <person name="Jurgens J.A."/>
            <person name="Kallen N."/>
            <person name="Kersten P."/>
            <person name="Kohler A."/>
            <person name="Kuees U."/>
            <person name="Kumar T.K.A."/>
            <person name="Kuo A."/>
            <person name="LaButti K."/>
            <person name="Larrondo L.F."/>
            <person name="Lindquist E."/>
            <person name="Ling A."/>
            <person name="Lombard V."/>
            <person name="Lucas S."/>
            <person name="Lundell T."/>
            <person name="Martin R."/>
            <person name="McLaughlin D.J."/>
            <person name="Morgenstern I."/>
            <person name="Morin E."/>
            <person name="Murat C."/>
            <person name="Nagy L.G."/>
            <person name="Nolan M."/>
            <person name="Ohm R.A."/>
            <person name="Patyshakuliyeva A."/>
            <person name="Rokas A."/>
            <person name="Ruiz-Duenas F.J."/>
            <person name="Sabat G."/>
            <person name="Salamov A."/>
            <person name="Samejima M."/>
            <person name="Schmutz J."/>
            <person name="Slot J.C."/>
            <person name="St John F."/>
            <person name="Stenlid J."/>
            <person name="Sun H."/>
            <person name="Sun S."/>
            <person name="Syed K."/>
            <person name="Tsang A."/>
            <person name="Wiebenga A."/>
            <person name="Young D."/>
            <person name="Pisabarro A."/>
            <person name="Eastwood D.C."/>
            <person name="Martin F."/>
            <person name="Cullen D."/>
            <person name="Grigoriev I.V."/>
            <person name="Hibbett D.S."/>
        </authorList>
    </citation>
    <scope>NUCLEOTIDE SEQUENCE [LARGE SCALE GENOMIC DNA]</scope>
    <source>
        <strain evidence="3">FP-91666</strain>
    </source>
</reference>
<protein>
    <submittedName>
        <fullName evidence="2">Uncharacterized protein</fullName>
    </submittedName>
</protein>
<feature type="region of interest" description="Disordered" evidence="1">
    <location>
        <begin position="60"/>
        <end position="148"/>
    </location>
</feature>
<feature type="compositionally biased region" description="Polar residues" evidence="1">
    <location>
        <begin position="302"/>
        <end position="326"/>
    </location>
</feature>
<dbReference type="GeneID" id="18802489"/>
<keyword evidence="3" id="KW-1185">Reference proteome</keyword>
<accession>R7RXQ6</accession>
<dbReference type="KEGG" id="shs:STEHIDRAFT_163977"/>
<sequence length="386" mass="40270">MTFSFAKVWASDKDGLEEMADEEADTEQADLWAQTLKRIEDERAKLQAMDLAIGDRPARHTAAMAVKSQQSIDLGDTPKKKTNGQKRKQSKSTISDESEGFKRSVASAISDGDTTDSGVVDKFIPRTKKAARPSTDASSPHPVVQGSDASAREAITLIGTVLRDHGELHLIDGQPLHLVEKPPPATRSTTLAPAVSISRSAPGKRVSAPDVSSSSSAAARPALSFMSRFQIDLSVKPSIPKPALSASAPVQKGVNGTVSNVAASSSSAAGRPQPLLSSVNALKSQMTPVSKTTPSKPTVSKQSTLNALNGNKPSTASKLPSATPNVSSSSSAGLAGIKYPVAPSTADEPNHPKKAKNGPLKEGCAVGGREFHLLKDCPIHAAGPKR</sequence>
<feature type="compositionally biased region" description="Low complexity" evidence="1">
    <location>
        <begin position="287"/>
        <end position="301"/>
    </location>
</feature>
<proteinExistence type="predicted"/>
<evidence type="ECO:0000313" key="3">
    <source>
        <dbReference type="Proteomes" id="UP000053927"/>
    </source>
</evidence>
<organism evidence="2 3">
    <name type="scientific">Stereum hirsutum (strain FP-91666)</name>
    <name type="common">White-rot fungus</name>
    <dbReference type="NCBI Taxonomy" id="721885"/>
    <lineage>
        <taxon>Eukaryota</taxon>
        <taxon>Fungi</taxon>
        <taxon>Dikarya</taxon>
        <taxon>Basidiomycota</taxon>
        <taxon>Agaricomycotina</taxon>
        <taxon>Agaricomycetes</taxon>
        <taxon>Russulales</taxon>
        <taxon>Stereaceae</taxon>
        <taxon>Stereum</taxon>
    </lineage>
</organism>
<dbReference type="EMBL" id="JH687409">
    <property type="protein sequence ID" value="EIM79152.1"/>
    <property type="molecule type" value="Genomic_DNA"/>
</dbReference>
<dbReference type="RefSeq" id="XP_007311770.1">
    <property type="nucleotide sequence ID" value="XM_007311708.1"/>
</dbReference>